<dbReference type="EMBL" id="JACGXL010000001">
    <property type="protein sequence ID" value="MBA8886625.1"/>
    <property type="molecule type" value="Genomic_DNA"/>
</dbReference>
<dbReference type="GO" id="GO:0043709">
    <property type="term" value="P:cell adhesion involved in single-species biofilm formation"/>
    <property type="evidence" value="ECO:0007669"/>
    <property type="project" value="TreeGrafter"/>
</dbReference>
<dbReference type="AlphaFoldDB" id="A0A839ESA5"/>
<reference evidence="4 5" key="1">
    <citation type="submission" date="2020-07" db="EMBL/GenBank/DDBJ databases">
        <title>Genomic Encyclopedia of Type Strains, Phase IV (KMG-V): Genome sequencing to study the core and pangenomes of soil and plant-associated prokaryotes.</title>
        <authorList>
            <person name="Whitman W."/>
        </authorList>
    </citation>
    <scope>NUCLEOTIDE SEQUENCE [LARGE SCALE GENOMIC DNA]</scope>
    <source>
        <strain evidence="4 5">RH2WT43</strain>
    </source>
</reference>
<dbReference type="GO" id="GO:0052621">
    <property type="term" value="F:diguanylate cyclase activity"/>
    <property type="evidence" value="ECO:0007669"/>
    <property type="project" value="UniProtKB-EC"/>
</dbReference>
<gene>
    <name evidence="4" type="ORF">FHW12_000816</name>
</gene>
<evidence type="ECO:0000313" key="5">
    <source>
        <dbReference type="Proteomes" id="UP000550401"/>
    </source>
</evidence>
<evidence type="ECO:0000259" key="3">
    <source>
        <dbReference type="PROSITE" id="PS50887"/>
    </source>
</evidence>
<keyword evidence="4" id="KW-0808">Transferase</keyword>
<dbReference type="InterPro" id="IPR003018">
    <property type="entry name" value="GAF"/>
</dbReference>
<dbReference type="PANTHER" id="PTHR45138:SF9">
    <property type="entry name" value="DIGUANYLATE CYCLASE DGCM-RELATED"/>
    <property type="match status" value="1"/>
</dbReference>
<dbReference type="Proteomes" id="UP000550401">
    <property type="component" value="Unassembled WGS sequence"/>
</dbReference>
<sequence length="346" mass="37289">MTTVLSPSADFVGRLSDSIVAARSLEELVRPLLEMLQAVTGLESAYVTAIDEPAGLQHVLFARNSRRLQIPEGLSVPWEDTLCKRALEEGRTYTDDVAACWGDSDAARALGIATYTSTPIRTDDGALYGTLCAASDERKPLAGGAERVLQMFSRLIGQQVERERLVQSLRVANDALATSALLDPLTGLPNRRALMADLRRRVAQADREHHSLLIAFVDLDGFKAINDRYGHDAGDRFLHDIGNALVATLRAGDLCARLGGDEFVVLAGGPHESDPPQAAVDALHHRLQAATTRRFDLGDAGAIDYSGPSIGVIAADPAVTDPDVLLMTADAAMYRVKRARREGRVS</sequence>
<dbReference type="InterPro" id="IPR000160">
    <property type="entry name" value="GGDEF_dom"/>
</dbReference>
<dbReference type="InterPro" id="IPR029787">
    <property type="entry name" value="Nucleotide_cyclase"/>
</dbReference>
<dbReference type="Pfam" id="PF01590">
    <property type="entry name" value="GAF"/>
    <property type="match status" value="1"/>
</dbReference>
<organism evidence="4 5">
    <name type="scientific">Dokdonella fugitiva</name>
    <dbReference type="NCBI Taxonomy" id="328517"/>
    <lineage>
        <taxon>Bacteria</taxon>
        <taxon>Pseudomonadati</taxon>
        <taxon>Pseudomonadota</taxon>
        <taxon>Gammaproteobacteria</taxon>
        <taxon>Lysobacterales</taxon>
        <taxon>Rhodanobacteraceae</taxon>
        <taxon>Dokdonella</taxon>
    </lineage>
</organism>
<dbReference type="SUPFAM" id="SSF55781">
    <property type="entry name" value="GAF domain-like"/>
    <property type="match status" value="1"/>
</dbReference>
<evidence type="ECO:0000313" key="4">
    <source>
        <dbReference type="EMBL" id="MBA8886625.1"/>
    </source>
</evidence>
<name>A0A839ESA5_9GAMM</name>
<dbReference type="CDD" id="cd01949">
    <property type="entry name" value="GGDEF"/>
    <property type="match status" value="1"/>
</dbReference>
<dbReference type="InterPro" id="IPR029016">
    <property type="entry name" value="GAF-like_dom_sf"/>
</dbReference>
<protein>
    <recommendedName>
        <fullName evidence="1">diguanylate cyclase</fullName>
        <ecNumber evidence="1">2.7.7.65</ecNumber>
    </recommendedName>
</protein>
<dbReference type="NCBIfam" id="TIGR00254">
    <property type="entry name" value="GGDEF"/>
    <property type="match status" value="1"/>
</dbReference>
<dbReference type="GO" id="GO:0005886">
    <property type="term" value="C:plasma membrane"/>
    <property type="evidence" value="ECO:0007669"/>
    <property type="project" value="TreeGrafter"/>
</dbReference>
<accession>A0A839ESA5</accession>
<dbReference type="EC" id="2.7.7.65" evidence="1"/>
<keyword evidence="5" id="KW-1185">Reference proteome</keyword>
<evidence type="ECO:0000256" key="2">
    <source>
        <dbReference type="ARBA" id="ARBA00034247"/>
    </source>
</evidence>
<dbReference type="SMART" id="SM00267">
    <property type="entry name" value="GGDEF"/>
    <property type="match status" value="1"/>
</dbReference>
<feature type="domain" description="GGDEF" evidence="3">
    <location>
        <begin position="210"/>
        <end position="346"/>
    </location>
</feature>
<dbReference type="PROSITE" id="PS50887">
    <property type="entry name" value="GGDEF"/>
    <property type="match status" value="1"/>
</dbReference>
<dbReference type="Pfam" id="PF00990">
    <property type="entry name" value="GGDEF"/>
    <property type="match status" value="1"/>
</dbReference>
<dbReference type="InterPro" id="IPR050469">
    <property type="entry name" value="Diguanylate_Cyclase"/>
</dbReference>
<dbReference type="RefSeq" id="WP_182529689.1">
    <property type="nucleotide sequence ID" value="NZ_JACGXL010000001.1"/>
</dbReference>
<proteinExistence type="predicted"/>
<dbReference type="SUPFAM" id="SSF55073">
    <property type="entry name" value="Nucleotide cyclase"/>
    <property type="match status" value="1"/>
</dbReference>
<evidence type="ECO:0000256" key="1">
    <source>
        <dbReference type="ARBA" id="ARBA00012528"/>
    </source>
</evidence>
<dbReference type="InterPro" id="IPR043128">
    <property type="entry name" value="Rev_trsase/Diguanyl_cyclase"/>
</dbReference>
<dbReference type="PANTHER" id="PTHR45138">
    <property type="entry name" value="REGULATORY COMPONENTS OF SENSORY TRANSDUCTION SYSTEM"/>
    <property type="match status" value="1"/>
</dbReference>
<comment type="caution">
    <text evidence="4">The sequence shown here is derived from an EMBL/GenBank/DDBJ whole genome shotgun (WGS) entry which is preliminary data.</text>
</comment>
<comment type="catalytic activity">
    <reaction evidence="2">
        <text>2 GTP = 3',3'-c-di-GMP + 2 diphosphate</text>
        <dbReference type="Rhea" id="RHEA:24898"/>
        <dbReference type="ChEBI" id="CHEBI:33019"/>
        <dbReference type="ChEBI" id="CHEBI:37565"/>
        <dbReference type="ChEBI" id="CHEBI:58805"/>
        <dbReference type="EC" id="2.7.7.65"/>
    </reaction>
</comment>
<dbReference type="GO" id="GO:1902201">
    <property type="term" value="P:negative regulation of bacterial-type flagellum-dependent cell motility"/>
    <property type="evidence" value="ECO:0007669"/>
    <property type="project" value="TreeGrafter"/>
</dbReference>
<dbReference type="SMART" id="SM00065">
    <property type="entry name" value="GAF"/>
    <property type="match status" value="1"/>
</dbReference>
<dbReference type="Gene3D" id="3.30.70.270">
    <property type="match status" value="1"/>
</dbReference>
<keyword evidence="4" id="KW-0548">Nucleotidyltransferase</keyword>
<dbReference type="Gene3D" id="3.30.450.40">
    <property type="match status" value="1"/>
</dbReference>